<name>A0ABR3AGL9_9AGAR</name>
<protein>
    <submittedName>
        <fullName evidence="2">Uncharacterized protein</fullName>
    </submittedName>
</protein>
<evidence type="ECO:0000256" key="1">
    <source>
        <dbReference type="SAM" id="MobiDB-lite"/>
    </source>
</evidence>
<evidence type="ECO:0000313" key="3">
    <source>
        <dbReference type="Proteomes" id="UP001437256"/>
    </source>
</evidence>
<dbReference type="Proteomes" id="UP001437256">
    <property type="component" value="Unassembled WGS sequence"/>
</dbReference>
<feature type="compositionally biased region" description="Low complexity" evidence="1">
    <location>
        <begin position="81"/>
        <end position="93"/>
    </location>
</feature>
<accession>A0ABR3AGL9</accession>
<feature type="region of interest" description="Disordered" evidence="1">
    <location>
        <begin position="71"/>
        <end position="93"/>
    </location>
</feature>
<reference evidence="2 3" key="1">
    <citation type="submission" date="2024-05" db="EMBL/GenBank/DDBJ databases">
        <title>A draft genome resource for the thread blight pathogen Marasmius tenuissimus strain MS-2.</title>
        <authorList>
            <person name="Yulfo-Soto G.E."/>
            <person name="Baruah I.K."/>
            <person name="Amoako-Attah I."/>
            <person name="Bukari Y."/>
            <person name="Meinhardt L.W."/>
            <person name="Bailey B.A."/>
            <person name="Cohen S.P."/>
        </authorList>
    </citation>
    <scope>NUCLEOTIDE SEQUENCE [LARGE SCALE GENOMIC DNA]</scope>
    <source>
        <strain evidence="2 3">MS-2</strain>
    </source>
</reference>
<organism evidence="2 3">
    <name type="scientific">Marasmius tenuissimus</name>
    <dbReference type="NCBI Taxonomy" id="585030"/>
    <lineage>
        <taxon>Eukaryota</taxon>
        <taxon>Fungi</taxon>
        <taxon>Dikarya</taxon>
        <taxon>Basidiomycota</taxon>
        <taxon>Agaricomycotina</taxon>
        <taxon>Agaricomycetes</taxon>
        <taxon>Agaricomycetidae</taxon>
        <taxon>Agaricales</taxon>
        <taxon>Marasmiineae</taxon>
        <taxon>Marasmiaceae</taxon>
        <taxon>Marasmius</taxon>
    </lineage>
</organism>
<feature type="compositionally biased region" description="Basic residues" evidence="1">
    <location>
        <begin position="71"/>
        <end position="80"/>
    </location>
</feature>
<proteinExistence type="predicted"/>
<sequence length="123" mass="13670">MLNASMFIHPVQSIGSSVLSLTDDKSAAIRPDHVKSPPFSVRTSDDKHRIEQEPHTLSAYGLLHESGLKVPIKRPRKARRSSNASTTSTTSTAPAKPLYLVPWAVRVRQLYPDSKYLHDLTPL</sequence>
<dbReference type="EMBL" id="JBBXMP010000001">
    <property type="protein sequence ID" value="KAL0072541.1"/>
    <property type="molecule type" value="Genomic_DNA"/>
</dbReference>
<evidence type="ECO:0000313" key="2">
    <source>
        <dbReference type="EMBL" id="KAL0072541.1"/>
    </source>
</evidence>
<keyword evidence="3" id="KW-1185">Reference proteome</keyword>
<gene>
    <name evidence="2" type="ORF">AAF712_000304</name>
</gene>
<comment type="caution">
    <text evidence="2">The sequence shown here is derived from an EMBL/GenBank/DDBJ whole genome shotgun (WGS) entry which is preliminary data.</text>
</comment>